<proteinExistence type="predicted"/>
<keyword evidence="3" id="KW-1185">Reference proteome</keyword>
<dbReference type="GO" id="GO:0016740">
    <property type="term" value="F:transferase activity"/>
    <property type="evidence" value="ECO:0007669"/>
    <property type="project" value="UniProtKB-KW"/>
</dbReference>
<dbReference type="InterPro" id="IPR029044">
    <property type="entry name" value="Nucleotide-diphossugar_trans"/>
</dbReference>
<organism evidence="2 3">
    <name type="scientific">Streptohalobacillus salinus</name>
    <dbReference type="NCBI Taxonomy" id="621096"/>
    <lineage>
        <taxon>Bacteria</taxon>
        <taxon>Bacillati</taxon>
        <taxon>Bacillota</taxon>
        <taxon>Bacilli</taxon>
        <taxon>Bacillales</taxon>
        <taxon>Bacillaceae</taxon>
        <taxon>Streptohalobacillus</taxon>
    </lineage>
</organism>
<dbReference type="AlphaFoldDB" id="A0A2V3WEG3"/>
<gene>
    <name evidence="2" type="ORF">DES38_10313</name>
</gene>
<dbReference type="OrthoDB" id="9801899at2"/>
<evidence type="ECO:0000259" key="1">
    <source>
        <dbReference type="Pfam" id="PF00483"/>
    </source>
</evidence>
<dbReference type="EMBL" id="QJJR01000003">
    <property type="protein sequence ID" value="PXW91998.1"/>
    <property type="molecule type" value="Genomic_DNA"/>
</dbReference>
<dbReference type="InterPro" id="IPR050486">
    <property type="entry name" value="Mannose-1P_guanyltransferase"/>
</dbReference>
<feature type="domain" description="Nucleotidyl transferase" evidence="1">
    <location>
        <begin position="122"/>
        <end position="345"/>
    </location>
</feature>
<protein>
    <submittedName>
        <fullName evidence="2">Nucleotidyltransferase-like protein</fullName>
    </submittedName>
</protein>
<dbReference type="Gene3D" id="3.10.580.10">
    <property type="entry name" value="CBS-domain"/>
    <property type="match status" value="1"/>
</dbReference>
<dbReference type="RefSeq" id="WP_110250634.1">
    <property type="nucleotide sequence ID" value="NZ_QJJR01000003.1"/>
</dbReference>
<dbReference type="Pfam" id="PF00483">
    <property type="entry name" value="NTP_transferase"/>
    <property type="match status" value="1"/>
</dbReference>
<sequence>MEVLEFLIDEEATMLEAMQQLDKVAKKVLFVTRDGHFVAAITDGDIRRWILKKGNLDAKVKKMANYHPKFLLEEEKTKAKDFMKKHSVEALPILDEEKNILSVVLWNDEEVEPQRTLDVPVVIMAGGLGTRLYPYTKILPKPLIPIGEIPIAEHIINRFNRHGSDQFYFVVNHKKNMIKAYFNEVEKAYKVDYVDEDKPLGTGGGLSLLKGKINSTFILSNCDILIEEDYEKIYNYHKKENNLITMVCSLKNIKIPYGVIEISETGEIESMKEKPELSFFTNTGMYIVEPKIIEELEDDKSIGFPDIIEQYKVKGEKIGIYPISENSWMDMGQIDEMEEMRRKLERDE</sequence>
<dbReference type="SUPFAM" id="SSF53448">
    <property type="entry name" value="Nucleotide-diphospho-sugar transferases"/>
    <property type="match status" value="1"/>
</dbReference>
<accession>A0A2V3WEG3</accession>
<dbReference type="Proteomes" id="UP000247922">
    <property type="component" value="Unassembled WGS sequence"/>
</dbReference>
<keyword evidence="2" id="KW-0808">Transferase</keyword>
<reference evidence="2 3" key="1">
    <citation type="submission" date="2018-05" db="EMBL/GenBank/DDBJ databases">
        <title>Genomic Encyclopedia of Type Strains, Phase IV (KMG-IV): sequencing the most valuable type-strain genomes for metagenomic binning, comparative biology and taxonomic classification.</title>
        <authorList>
            <person name="Goeker M."/>
        </authorList>
    </citation>
    <scope>NUCLEOTIDE SEQUENCE [LARGE SCALE GENOMIC DNA]</scope>
    <source>
        <strain evidence="2 3">DSM 22440</strain>
    </source>
</reference>
<evidence type="ECO:0000313" key="3">
    <source>
        <dbReference type="Proteomes" id="UP000247922"/>
    </source>
</evidence>
<dbReference type="InterPro" id="IPR046342">
    <property type="entry name" value="CBS_dom_sf"/>
</dbReference>
<dbReference type="InterPro" id="IPR005835">
    <property type="entry name" value="NTP_transferase_dom"/>
</dbReference>
<dbReference type="PANTHER" id="PTHR22572">
    <property type="entry name" value="SUGAR-1-PHOSPHATE GUANYL TRANSFERASE"/>
    <property type="match status" value="1"/>
</dbReference>
<comment type="caution">
    <text evidence="2">The sequence shown here is derived from an EMBL/GenBank/DDBJ whole genome shotgun (WGS) entry which is preliminary data.</text>
</comment>
<evidence type="ECO:0000313" key="2">
    <source>
        <dbReference type="EMBL" id="PXW91998.1"/>
    </source>
</evidence>
<dbReference type="Gene3D" id="3.90.550.10">
    <property type="entry name" value="Spore Coat Polysaccharide Biosynthesis Protein SpsA, Chain A"/>
    <property type="match status" value="1"/>
</dbReference>
<name>A0A2V3WEG3_9BACI</name>